<dbReference type="GO" id="GO:0007155">
    <property type="term" value="P:cell adhesion"/>
    <property type="evidence" value="ECO:0007669"/>
    <property type="project" value="UniProtKB-KW"/>
</dbReference>
<dbReference type="InterPro" id="IPR014928">
    <property type="entry name" value="Serine_rich_dom"/>
</dbReference>
<dbReference type="GO" id="GO:0005886">
    <property type="term" value="C:plasma membrane"/>
    <property type="evidence" value="ECO:0007669"/>
    <property type="project" value="TreeGrafter"/>
</dbReference>
<dbReference type="InterPro" id="IPR037362">
    <property type="entry name" value="CAS_fam"/>
</dbReference>
<name>A0A671WWN4_SPAAU</name>
<feature type="region of interest" description="Disordered" evidence="4">
    <location>
        <begin position="422"/>
        <end position="443"/>
    </location>
</feature>
<keyword evidence="8" id="KW-1185">Reference proteome</keyword>
<dbReference type="AlphaFoldDB" id="A0A671WWN4"/>
<evidence type="ECO:0000256" key="2">
    <source>
        <dbReference type="ARBA" id="ARBA00022490"/>
    </source>
</evidence>
<dbReference type="FunCoup" id="A0A671WWN4">
    <property type="interactions" value="874"/>
</dbReference>
<evidence type="ECO:0000313" key="7">
    <source>
        <dbReference type="Ensembl" id="ENSSAUP00010043299.1"/>
    </source>
</evidence>
<feature type="domain" description="CAS family C-terminal" evidence="6">
    <location>
        <begin position="443"/>
        <end position="646"/>
    </location>
</feature>
<evidence type="ECO:0000313" key="8">
    <source>
        <dbReference type="Proteomes" id="UP000472265"/>
    </source>
</evidence>
<dbReference type="Gene3D" id="1.20.120.230">
    <property type="entry name" value="Alpha-catenin/vinculin-like"/>
    <property type="match status" value="1"/>
</dbReference>
<sequence>MQPSFSSMASSPKGEVYDVPSQVYAVPPPLPLDPNYDIPVPSATEAQQKIFSEYSTLLNPNKPEWIYDVPVGPEKQSPPKGPYATMPSKAVCRQLYDTLPAHAWPIQRGSPTASLYDVPKSNCFDFPSPPKVLPIVPIYDKPPTQRLPEELGYAVPPQEETPNQAHSDPPTDHIPLECRGESSNTHELKRVRLQRMRNFLACTSLHDLQGSGESLVHDDEERSRTLRLSAADSQRISTASSSSTSSCDSLALSSSSPEPLREVTLSQEEACRRLLDLQESICRAVPCLMDFVSSHWRSKVHLEKHLKEIKEAAQEITRSLTFFLNFALDIKGNACRLTDANLQTRLYKQLSIVEDSGVILQQTVSALNMAGWPLNTLCQDLGQVQTPDQLERFVMVARTVPEDVKRLVSIINANGKLLFRAPQKDPEPINTTGLPSEQGGGLVDDENDYVELQTKIDFEKQQKEVNQKHTSTSKNKIFFIYFLIRSFLLISPLNDQWSDKWLSSPSLFHVSITQAGNTESGSGTEEHRPSALSEHCRLYFGALQKAIGGFVESLRDGQPPEKFISQSKLVIMVGQRLVDTMCREAQRGGSSQSLLCKSNHLCALLKQLAVATKRAALHFPDNNALHEAQEFAKELAQRAQHFRISLDL</sequence>
<dbReference type="InterPro" id="IPR021901">
    <property type="entry name" value="CAS_C"/>
</dbReference>
<dbReference type="Pfam" id="PF12026">
    <property type="entry name" value="CAS_C"/>
    <property type="match status" value="1"/>
</dbReference>
<keyword evidence="2" id="KW-0963">Cytoplasm</keyword>
<dbReference type="GeneTree" id="ENSGT00950000183008"/>
<feature type="region of interest" description="Disordered" evidence="4">
    <location>
        <begin position="228"/>
        <end position="261"/>
    </location>
</feature>
<reference evidence="7" key="2">
    <citation type="submission" date="2025-08" db="UniProtKB">
        <authorList>
            <consortium name="Ensembl"/>
        </authorList>
    </citation>
    <scope>IDENTIFICATION</scope>
</reference>
<evidence type="ECO:0000256" key="4">
    <source>
        <dbReference type="SAM" id="MobiDB-lite"/>
    </source>
</evidence>
<evidence type="ECO:0000259" key="5">
    <source>
        <dbReference type="Pfam" id="PF08824"/>
    </source>
</evidence>
<feature type="compositionally biased region" description="Low complexity" evidence="4">
    <location>
        <begin position="237"/>
        <end position="256"/>
    </location>
</feature>
<dbReference type="GO" id="GO:0016477">
    <property type="term" value="P:cell migration"/>
    <property type="evidence" value="ECO:0007669"/>
    <property type="project" value="TreeGrafter"/>
</dbReference>
<evidence type="ECO:0000259" key="6">
    <source>
        <dbReference type="Pfam" id="PF12026"/>
    </source>
</evidence>
<dbReference type="Gene3D" id="1.20.120.830">
    <property type="entry name" value="Serine-rich domain"/>
    <property type="match status" value="1"/>
</dbReference>
<dbReference type="GO" id="GO:0007169">
    <property type="term" value="P:cell surface receptor protein tyrosine kinase signaling pathway"/>
    <property type="evidence" value="ECO:0007669"/>
    <property type="project" value="TreeGrafter"/>
</dbReference>
<reference evidence="7" key="1">
    <citation type="submission" date="2021-04" db="EMBL/GenBank/DDBJ databases">
        <authorList>
            <consortium name="Wellcome Sanger Institute Data Sharing"/>
        </authorList>
    </citation>
    <scope>NUCLEOTIDE SEQUENCE [LARGE SCALE GENOMIC DNA]</scope>
</reference>
<dbReference type="GO" id="GO:0005737">
    <property type="term" value="C:cytoplasm"/>
    <property type="evidence" value="ECO:0007669"/>
    <property type="project" value="UniProtKB-SubCell"/>
</dbReference>
<dbReference type="GO" id="GO:0005925">
    <property type="term" value="C:focal adhesion"/>
    <property type="evidence" value="ECO:0007669"/>
    <property type="project" value="UniProtKB-SubCell"/>
</dbReference>
<evidence type="ECO:0000256" key="3">
    <source>
        <dbReference type="ARBA" id="ARBA00022553"/>
    </source>
</evidence>
<feature type="domain" description="Serine rich protein interaction" evidence="5">
    <location>
        <begin position="265"/>
        <end position="421"/>
    </location>
</feature>
<dbReference type="Proteomes" id="UP000472265">
    <property type="component" value="Chromosome 6"/>
</dbReference>
<dbReference type="PANTHER" id="PTHR10654:SF19">
    <property type="entry name" value="CAS SCAFFOLDING PROTEIN FAMILY MEMBER 4"/>
    <property type="match status" value="1"/>
</dbReference>
<dbReference type="Pfam" id="PF08824">
    <property type="entry name" value="Serine_rich"/>
    <property type="match status" value="1"/>
</dbReference>
<feature type="region of interest" description="Disordered" evidence="4">
    <location>
        <begin position="155"/>
        <end position="182"/>
    </location>
</feature>
<dbReference type="InterPro" id="IPR038319">
    <property type="entry name" value="Serine_rich_sf"/>
</dbReference>
<protein>
    <submittedName>
        <fullName evidence="7">Cas scaffold protein family member 4</fullName>
    </submittedName>
</protein>
<organism evidence="7 8">
    <name type="scientific">Sparus aurata</name>
    <name type="common">Gilthead sea bream</name>
    <dbReference type="NCBI Taxonomy" id="8175"/>
    <lineage>
        <taxon>Eukaryota</taxon>
        <taxon>Metazoa</taxon>
        <taxon>Chordata</taxon>
        <taxon>Craniata</taxon>
        <taxon>Vertebrata</taxon>
        <taxon>Euteleostomi</taxon>
        <taxon>Actinopterygii</taxon>
        <taxon>Neopterygii</taxon>
        <taxon>Teleostei</taxon>
        <taxon>Neoteleostei</taxon>
        <taxon>Acanthomorphata</taxon>
        <taxon>Eupercaria</taxon>
        <taxon>Spariformes</taxon>
        <taxon>Sparidae</taxon>
        <taxon>Sparus</taxon>
    </lineage>
</organism>
<reference evidence="7" key="3">
    <citation type="submission" date="2025-09" db="UniProtKB">
        <authorList>
            <consortium name="Ensembl"/>
        </authorList>
    </citation>
    <scope>IDENTIFICATION</scope>
</reference>
<dbReference type="Ensembl" id="ENSSAUT00010045576.1">
    <property type="protein sequence ID" value="ENSSAUP00010043299.1"/>
    <property type="gene ID" value="ENSSAUG00010018190.1"/>
</dbReference>
<proteinExistence type="predicted"/>
<comment type="subcellular location">
    <subcellularLocation>
        <location evidence="1">Cytoplasm</location>
    </subcellularLocation>
</comment>
<evidence type="ECO:0000256" key="1">
    <source>
        <dbReference type="ARBA" id="ARBA00004496"/>
    </source>
</evidence>
<feature type="compositionally biased region" description="Basic and acidic residues" evidence="4">
    <location>
        <begin position="169"/>
        <end position="182"/>
    </location>
</feature>
<dbReference type="PANTHER" id="PTHR10654">
    <property type="entry name" value="CAS SCAFFOLDING PROTEIN"/>
    <property type="match status" value="1"/>
</dbReference>
<accession>A0A671WWN4</accession>
<keyword evidence="3" id="KW-0597">Phosphoprotein</keyword>
<dbReference type="InParanoid" id="A0A671WWN4"/>